<dbReference type="AlphaFoldDB" id="A0A6A6NSF8"/>
<feature type="signal peptide" evidence="1">
    <location>
        <begin position="1"/>
        <end position="21"/>
    </location>
</feature>
<accession>A0A6A6NSF8</accession>
<keyword evidence="3" id="KW-1185">Reference proteome</keyword>
<keyword evidence="1" id="KW-0732">Signal</keyword>
<dbReference type="EMBL" id="MU001690">
    <property type="protein sequence ID" value="KAF2454715.1"/>
    <property type="molecule type" value="Genomic_DNA"/>
</dbReference>
<gene>
    <name evidence="2" type="ORF">BDY21DRAFT_352543</name>
</gene>
<evidence type="ECO:0000313" key="3">
    <source>
        <dbReference type="Proteomes" id="UP000799766"/>
    </source>
</evidence>
<organism evidence="2 3">
    <name type="scientific">Lineolata rhizophorae</name>
    <dbReference type="NCBI Taxonomy" id="578093"/>
    <lineage>
        <taxon>Eukaryota</taxon>
        <taxon>Fungi</taxon>
        <taxon>Dikarya</taxon>
        <taxon>Ascomycota</taxon>
        <taxon>Pezizomycotina</taxon>
        <taxon>Dothideomycetes</taxon>
        <taxon>Dothideomycetes incertae sedis</taxon>
        <taxon>Lineolatales</taxon>
        <taxon>Lineolataceae</taxon>
        <taxon>Lineolata</taxon>
    </lineage>
</organism>
<dbReference type="Proteomes" id="UP000799766">
    <property type="component" value="Unassembled WGS sequence"/>
</dbReference>
<evidence type="ECO:0000313" key="2">
    <source>
        <dbReference type="EMBL" id="KAF2454715.1"/>
    </source>
</evidence>
<name>A0A6A6NSF8_9PEZI</name>
<evidence type="ECO:0000256" key="1">
    <source>
        <dbReference type="SAM" id="SignalP"/>
    </source>
</evidence>
<evidence type="ECO:0008006" key="4">
    <source>
        <dbReference type="Google" id="ProtNLM"/>
    </source>
</evidence>
<proteinExistence type="predicted"/>
<dbReference type="OrthoDB" id="5400400at2759"/>
<feature type="chain" id="PRO_5025681929" description="Hydrophobic surface binding protein A-domain-containing protein" evidence="1">
    <location>
        <begin position="22"/>
        <end position="202"/>
    </location>
</feature>
<reference evidence="2" key="1">
    <citation type="journal article" date="2020" name="Stud. Mycol.">
        <title>101 Dothideomycetes genomes: a test case for predicting lifestyles and emergence of pathogens.</title>
        <authorList>
            <person name="Haridas S."/>
            <person name="Albert R."/>
            <person name="Binder M."/>
            <person name="Bloem J."/>
            <person name="Labutti K."/>
            <person name="Salamov A."/>
            <person name="Andreopoulos B."/>
            <person name="Baker S."/>
            <person name="Barry K."/>
            <person name="Bills G."/>
            <person name="Bluhm B."/>
            <person name="Cannon C."/>
            <person name="Castanera R."/>
            <person name="Culley D."/>
            <person name="Daum C."/>
            <person name="Ezra D."/>
            <person name="Gonzalez J."/>
            <person name="Henrissat B."/>
            <person name="Kuo A."/>
            <person name="Liang C."/>
            <person name="Lipzen A."/>
            <person name="Lutzoni F."/>
            <person name="Magnuson J."/>
            <person name="Mondo S."/>
            <person name="Nolan M."/>
            <person name="Ohm R."/>
            <person name="Pangilinan J."/>
            <person name="Park H.-J."/>
            <person name="Ramirez L."/>
            <person name="Alfaro M."/>
            <person name="Sun H."/>
            <person name="Tritt A."/>
            <person name="Yoshinaga Y."/>
            <person name="Zwiers L.-H."/>
            <person name="Turgeon B."/>
            <person name="Goodwin S."/>
            <person name="Spatafora J."/>
            <person name="Crous P."/>
            <person name="Grigoriev I."/>
        </authorList>
    </citation>
    <scope>NUCLEOTIDE SEQUENCE</scope>
    <source>
        <strain evidence="2">ATCC 16933</strain>
    </source>
</reference>
<sequence>MKSIFLSVIALLGIFSAVASSAPGPVPLAKAKTEAIEQRQEADAFAILEDLYSTIQGSTGSINSTAASIGPDTGLIENGTAVVSFNDAISSITSAIDAATDEISVLGAAKRQRGLEARQSIPELANLIFNIIVEINSSLNNIIDLFGLGSIIPSIGPLTMALSRLLSALADVVYEVLELVQQLLNNLLNGLSDALAGLDLPF</sequence>
<protein>
    <recommendedName>
        <fullName evidence="4">Hydrophobic surface binding protein A-domain-containing protein</fullName>
    </recommendedName>
</protein>